<dbReference type="GO" id="GO:0005773">
    <property type="term" value="C:vacuole"/>
    <property type="evidence" value="ECO:0007669"/>
    <property type="project" value="TreeGrafter"/>
</dbReference>
<dbReference type="EMBL" id="JAPFFJ010000016">
    <property type="protein sequence ID" value="KAJ6407184.1"/>
    <property type="molecule type" value="Genomic_DNA"/>
</dbReference>
<dbReference type="FunFam" id="3.30.1360.180:FF:000002">
    <property type="entry name" value="Alkaline-phosphatase-like family protein"/>
    <property type="match status" value="1"/>
</dbReference>
<evidence type="ECO:0000313" key="3">
    <source>
        <dbReference type="EMBL" id="KAJ6407184.1"/>
    </source>
</evidence>
<keyword evidence="4" id="KW-1185">Reference proteome</keyword>
<dbReference type="PANTHER" id="PTHR10151:SF120">
    <property type="entry name" value="BIS(5'-ADENOSYL)-TRIPHOSPHATASE"/>
    <property type="match status" value="1"/>
</dbReference>
<feature type="compositionally biased region" description="Polar residues" evidence="1">
    <location>
        <begin position="25"/>
        <end position="40"/>
    </location>
</feature>
<keyword evidence="2" id="KW-0472">Membrane</keyword>
<reference evidence="3 4" key="1">
    <citation type="journal article" date="2023" name="Int. J. Mol. Sci.">
        <title>De Novo Assembly and Annotation of 11 Diverse Shrub Willow (Salix) Genomes Reveals Novel Gene Organization in Sex-Linked Regions.</title>
        <authorList>
            <person name="Hyden B."/>
            <person name="Feng K."/>
            <person name="Yates T.B."/>
            <person name="Jawdy S."/>
            <person name="Cereghino C."/>
            <person name="Smart L.B."/>
            <person name="Muchero W."/>
        </authorList>
    </citation>
    <scope>NUCLEOTIDE SEQUENCE [LARGE SCALE GENOMIC DNA]</scope>
    <source>
        <tissue evidence="3">Shoot tip</tissue>
    </source>
</reference>
<keyword evidence="2" id="KW-0812">Transmembrane</keyword>
<organism evidence="3 4">
    <name type="scientific">Salix udensis</name>
    <dbReference type="NCBI Taxonomy" id="889485"/>
    <lineage>
        <taxon>Eukaryota</taxon>
        <taxon>Viridiplantae</taxon>
        <taxon>Streptophyta</taxon>
        <taxon>Embryophyta</taxon>
        <taxon>Tracheophyta</taxon>
        <taxon>Spermatophyta</taxon>
        <taxon>Magnoliopsida</taxon>
        <taxon>eudicotyledons</taxon>
        <taxon>Gunneridae</taxon>
        <taxon>Pentapetalae</taxon>
        <taxon>rosids</taxon>
        <taxon>fabids</taxon>
        <taxon>Malpighiales</taxon>
        <taxon>Salicaceae</taxon>
        <taxon>Saliceae</taxon>
        <taxon>Salix</taxon>
    </lineage>
</organism>
<dbReference type="Proteomes" id="UP001162972">
    <property type="component" value="Chromosome 6"/>
</dbReference>
<feature type="compositionally biased region" description="Polar residues" evidence="1">
    <location>
        <begin position="1"/>
        <end position="17"/>
    </location>
</feature>
<dbReference type="Pfam" id="PF01663">
    <property type="entry name" value="Phosphodiest"/>
    <property type="match status" value="1"/>
</dbReference>
<evidence type="ECO:0000256" key="1">
    <source>
        <dbReference type="SAM" id="MobiDB-lite"/>
    </source>
</evidence>
<dbReference type="InterPro" id="IPR017850">
    <property type="entry name" value="Alkaline_phosphatase_core_sf"/>
</dbReference>
<dbReference type="FunFam" id="3.40.720.10:FF:000033">
    <property type="entry name" value="Alkaline-phosphatase-like family protein"/>
    <property type="match status" value="1"/>
</dbReference>
<name>A0AAD6JLB6_9ROSI</name>
<comment type="caution">
    <text evidence="3">The sequence shown here is derived from an EMBL/GenBank/DDBJ whole genome shotgun (WGS) entry which is preliminary data.</text>
</comment>
<proteinExistence type="predicted"/>
<evidence type="ECO:0000256" key="2">
    <source>
        <dbReference type="SAM" id="Phobius"/>
    </source>
</evidence>
<dbReference type="PANTHER" id="PTHR10151">
    <property type="entry name" value="ECTONUCLEOTIDE PYROPHOSPHATASE/PHOSPHODIESTERASE"/>
    <property type="match status" value="1"/>
</dbReference>
<dbReference type="Gene3D" id="3.30.1360.180">
    <property type="match status" value="1"/>
</dbReference>
<accession>A0AAD6JLB6</accession>
<dbReference type="GO" id="GO:0016787">
    <property type="term" value="F:hydrolase activity"/>
    <property type="evidence" value="ECO:0007669"/>
    <property type="project" value="UniProtKB-ARBA"/>
</dbReference>
<keyword evidence="2" id="KW-1133">Transmembrane helix</keyword>
<evidence type="ECO:0000313" key="4">
    <source>
        <dbReference type="Proteomes" id="UP001162972"/>
    </source>
</evidence>
<protein>
    <submittedName>
        <fullName evidence="3">Uncharacterized protein</fullName>
    </submittedName>
</protein>
<feature type="region of interest" description="Disordered" evidence="1">
    <location>
        <begin position="1"/>
        <end position="43"/>
    </location>
</feature>
<dbReference type="CDD" id="cd16018">
    <property type="entry name" value="Enpp"/>
    <property type="match status" value="1"/>
</dbReference>
<gene>
    <name evidence="3" type="ORF">OIU84_010649</name>
</gene>
<feature type="transmembrane region" description="Helical" evidence="2">
    <location>
        <begin position="51"/>
        <end position="75"/>
    </location>
</feature>
<sequence>MGSGSVLTSTKPTQIPTQEDPPSPSTSLLSFNTDSATDPSNPHHKNTTNSIIFISLVLVTCIALSAASAFAFLFFSSSSSPSVIPTEISSASLQTTTRPLTKLNHSVVLLISSDGFRFGYQFKTPTPNIHRLIANGTEAETGLIPVFPTLTFPNHYSIVTGLYPAYHGIINNHFADPKTGELFTMASHEPKWWLGEPLWETVAKQGLKASTYFWPGSEVHKGSWTCPRRFCMFYNGSVPFDERVDTVLSYFDLPDSEIPVFMTLYFEDPDHQGHKVGPDDPEITEAVAGIDRMIGKLIDGLEQRGVFEDVTIIMVGDHGMVGTCDKKLIFLDDLAPWIDIATEWVQSYTPLLAIRPPPGLAPSAVVAKMNEGLQSGKVQNGKNLKIYLKEELPSRLHYTESDRIPPIIGMVDEGFKVEQKRTNRQECGGAHGYDNAVFSMRTIFIGHGPQFARDEKCRLSRMFRYTTWLLQFSISRALPIMGLYLFHQLFFCPILHKSYECHFNDEAIVGWVDSIARRCQ</sequence>
<dbReference type="Gene3D" id="3.40.720.10">
    <property type="entry name" value="Alkaline Phosphatase, subunit A"/>
    <property type="match status" value="1"/>
</dbReference>
<dbReference type="SUPFAM" id="SSF53649">
    <property type="entry name" value="Alkaline phosphatase-like"/>
    <property type="match status" value="1"/>
</dbReference>
<dbReference type="InterPro" id="IPR002591">
    <property type="entry name" value="Phosphodiest/P_Trfase"/>
</dbReference>
<dbReference type="AlphaFoldDB" id="A0AAD6JLB6"/>